<comment type="caution">
    <text evidence="4">The sequence shown here is derived from an EMBL/GenBank/DDBJ whole genome shotgun (WGS) entry which is preliminary data.</text>
</comment>
<keyword evidence="2" id="KW-0812">Transmembrane</keyword>
<feature type="compositionally biased region" description="Polar residues" evidence="1">
    <location>
        <begin position="323"/>
        <end position="338"/>
    </location>
</feature>
<reference evidence="4" key="1">
    <citation type="submission" date="2020-03" db="EMBL/GenBank/DDBJ databases">
        <title>Draft Genome Sequence of Cylindrodendrum hubeiense.</title>
        <authorList>
            <person name="Buettner E."/>
            <person name="Kellner H."/>
        </authorList>
    </citation>
    <scope>NUCLEOTIDE SEQUENCE</scope>
    <source>
        <strain evidence="4">IHI 201604</strain>
    </source>
</reference>
<keyword evidence="2" id="KW-1133">Transmembrane helix</keyword>
<organism evidence="4 5">
    <name type="scientific">Cylindrodendrum hubeiense</name>
    <dbReference type="NCBI Taxonomy" id="595255"/>
    <lineage>
        <taxon>Eukaryota</taxon>
        <taxon>Fungi</taxon>
        <taxon>Dikarya</taxon>
        <taxon>Ascomycota</taxon>
        <taxon>Pezizomycotina</taxon>
        <taxon>Sordariomycetes</taxon>
        <taxon>Hypocreomycetidae</taxon>
        <taxon>Hypocreales</taxon>
        <taxon>Nectriaceae</taxon>
        <taxon>Cylindrodendrum</taxon>
    </lineage>
</organism>
<feature type="region of interest" description="Disordered" evidence="1">
    <location>
        <begin position="270"/>
        <end position="295"/>
    </location>
</feature>
<evidence type="ECO:0000256" key="1">
    <source>
        <dbReference type="SAM" id="MobiDB-lite"/>
    </source>
</evidence>
<feature type="signal peptide" evidence="3">
    <location>
        <begin position="1"/>
        <end position="22"/>
    </location>
</feature>
<keyword evidence="3" id="KW-0732">Signal</keyword>
<dbReference type="OrthoDB" id="5347452at2759"/>
<feature type="chain" id="PRO_5040382139" evidence="3">
    <location>
        <begin position="23"/>
        <end position="381"/>
    </location>
</feature>
<feature type="compositionally biased region" description="Pro residues" evidence="1">
    <location>
        <begin position="223"/>
        <end position="233"/>
    </location>
</feature>
<keyword evidence="2" id="KW-0472">Membrane</keyword>
<proteinExistence type="predicted"/>
<dbReference type="Proteomes" id="UP000722485">
    <property type="component" value="Unassembled WGS sequence"/>
</dbReference>
<feature type="compositionally biased region" description="Basic and acidic residues" evidence="1">
    <location>
        <begin position="360"/>
        <end position="370"/>
    </location>
</feature>
<accession>A0A9P5GWW2</accession>
<feature type="compositionally biased region" description="Low complexity" evidence="1">
    <location>
        <begin position="201"/>
        <end position="222"/>
    </location>
</feature>
<sequence length="381" mass="40263">MYWVPLSAEAVLLGALLHNVNAMVPRYHPAREEHVRAMPTATAAAMALDDLMSIAGHDLRYRAAETTTDIFTLTVSPDETCGYLSGSAGVGITCDNGALCSWEVTSIGAILCGATGYVQCIPMSIATDSEQCNDVCQSNSFNLICTDTASPYCRTYDFPSGVRDYRCAPTPVTAVQSADFTWDGQSDPQFITTVLDDETISTSSSSTTSTTTTTTSSSSTDPVPGPTDPPVPKPKSKTPIGAIVGGAVGGVAVIALIVFGVIYMLRKNKKPKDPAANTGPAYIAPTNFGPPPTDQQQMQMVGSLDVKTAMPNSPVQSVHPDWQRQSMAAPNTAVSPISQAGWGHPQPFPTPVPAPAYEAPGHEARERDPVYEMGDDSATRK</sequence>
<dbReference type="EMBL" id="JAANBB010000445">
    <property type="protein sequence ID" value="KAF7542442.1"/>
    <property type="molecule type" value="Genomic_DNA"/>
</dbReference>
<name>A0A9P5GWW2_9HYPO</name>
<evidence type="ECO:0000256" key="3">
    <source>
        <dbReference type="SAM" id="SignalP"/>
    </source>
</evidence>
<protein>
    <submittedName>
        <fullName evidence="4">Uncharacterized protein</fullName>
    </submittedName>
</protein>
<evidence type="ECO:0000313" key="4">
    <source>
        <dbReference type="EMBL" id="KAF7542442.1"/>
    </source>
</evidence>
<evidence type="ECO:0000313" key="5">
    <source>
        <dbReference type="Proteomes" id="UP000722485"/>
    </source>
</evidence>
<keyword evidence="5" id="KW-1185">Reference proteome</keyword>
<feature type="transmembrane region" description="Helical" evidence="2">
    <location>
        <begin position="240"/>
        <end position="265"/>
    </location>
</feature>
<feature type="region of interest" description="Disordered" evidence="1">
    <location>
        <begin position="201"/>
        <end position="236"/>
    </location>
</feature>
<feature type="region of interest" description="Disordered" evidence="1">
    <location>
        <begin position="323"/>
        <end position="381"/>
    </location>
</feature>
<gene>
    <name evidence="4" type="ORF">G7Z17_g11565</name>
</gene>
<dbReference type="AlphaFoldDB" id="A0A9P5GWW2"/>
<evidence type="ECO:0000256" key="2">
    <source>
        <dbReference type="SAM" id="Phobius"/>
    </source>
</evidence>